<name>A0A5B7IAY0_PORTR</name>
<dbReference type="PANTHER" id="PTHR11361">
    <property type="entry name" value="DNA MISMATCH REPAIR PROTEIN MUTS FAMILY MEMBER"/>
    <property type="match status" value="1"/>
</dbReference>
<feature type="region of interest" description="Disordered" evidence="4">
    <location>
        <begin position="1"/>
        <end position="24"/>
    </location>
</feature>
<evidence type="ECO:0000259" key="5">
    <source>
        <dbReference type="PROSITE" id="PS00486"/>
    </source>
</evidence>
<dbReference type="Gene3D" id="3.40.50.300">
    <property type="entry name" value="P-loop containing nucleotide triphosphate hydrolases"/>
    <property type="match status" value="1"/>
</dbReference>
<dbReference type="GO" id="GO:0005739">
    <property type="term" value="C:mitochondrion"/>
    <property type="evidence" value="ECO:0007669"/>
    <property type="project" value="TreeGrafter"/>
</dbReference>
<dbReference type="GO" id="GO:0140664">
    <property type="term" value="F:ATP-dependent DNA damage sensor activity"/>
    <property type="evidence" value="ECO:0007669"/>
    <property type="project" value="InterPro"/>
</dbReference>
<sequence>MNEVAHMMVSTDERGRRGGGSGGELAGAGADSLVLLDELGSGTSLEEGGALAWAVVEALSHVGATTILVTHTLFLTRLATLYPNVTKYVKLG</sequence>
<dbReference type="EMBL" id="VSRR010049024">
    <property type="protein sequence ID" value="MPC78657.1"/>
    <property type="molecule type" value="Genomic_DNA"/>
</dbReference>
<evidence type="ECO:0000256" key="1">
    <source>
        <dbReference type="ARBA" id="ARBA00022741"/>
    </source>
</evidence>
<evidence type="ECO:0000256" key="4">
    <source>
        <dbReference type="SAM" id="MobiDB-lite"/>
    </source>
</evidence>
<dbReference type="AlphaFoldDB" id="A0A5B7IAY0"/>
<evidence type="ECO:0000256" key="3">
    <source>
        <dbReference type="ARBA" id="ARBA00023125"/>
    </source>
</evidence>
<keyword evidence="3" id="KW-0238">DNA-binding</keyword>
<dbReference type="GO" id="GO:0005524">
    <property type="term" value="F:ATP binding"/>
    <property type="evidence" value="ECO:0007669"/>
    <property type="project" value="UniProtKB-KW"/>
</dbReference>
<dbReference type="Proteomes" id="UP000324222">
    <property type="component" value="Unassembled WGS sequence"/>
</dbReference>
<organism evidence="6 7">
    <name type="scientific">Portunus trituberculatus</name>
    <name type="common">Swimming crab</name>
    <name type="synonym">Neptunus trituberculatus</name>
    <dbReference type="NCBI Taxonomy" id="210409"/>
    <lineage>
        <taxon>Eukaryota</taxon>
        <taxon>Metazoa</taxon>
        <taxon>Ecdysozoa</taxon>
        <taxon>Arthropoda</taxon>
        <taxon>Crustacea</taxon>
        <taxon>Multicrustacea</taxon>
        <taxon>Malacostraca</taxon>
        <taxon>Eumalacostraca</taxon>
        <taxon>Eucarida</taxon>
        <taxon>Decapoda</taxon>
        <taxon>Pleocyemata</taxon>
        <taxon>Brachyura</taxon>
        <taxon>Eubrachyura</taxon>
        <taxon>Portunoidea</taxon>
        <taxon>Portunidae</taxon>
        <taxon>Portuninae</taxon>
        <taxon>Portunus</taxon>
    </lineage>
</organism>
<dbReference type="PROSITE" id="PS00486">
    <property type="entry name" value="DNA_MISMATCH_REPAIR_2"/>
    <property type="match status" value="1"/>
</dbReference>
<dbReference type="OrthoDB" id="10252754at2759"/>
<dbReference type="SUPFAM" id="SSF52540">
    <property type="entry name" value="P-loop containing nucleoside triphosphate hydrolases"/>
    <property type="match status" value="1"/>
</dbReference>
<evidence type="ECO:0000256" key="2">
    <source>
        <dbReference type="ARBA" id="ARBA00022840"/>
    </source>
</evidence>
<dbReference type="GO" id="GO:0005634">
    <property type="term" value="C:nucleus"/>
    <property type="evidence" value="ECO:0007669"/>
    <property type="project" value="TreeGrafter"/>
</dbReference>
<comment type="caution">
    <text evidence="6">The sequence shown here is derived from an EMBL/GenBank/DDBJ whole genome shotgun (WGS) entry which is preliminary data.</text>
</comment>
<dbReference type="InterPro" id="IPR027417">
    <property type="entry name" value="P-loop_NTPase"/>
</dbReference>
<accession>A0A5B7IAY0</accession>
<gene>
    <name evidence="6" type="primary">mutS</name>
    <name evidence="6" type="ORF">E2C01_073151</name>
</gene>
<dbReference type="InterPro" id="IPR045076">
    <property type="entry name" value="MutS"/>
</dbReference>
<keyword evidence="7" id="KW-1185">Reference proteome</keyword>
<dbReference type="GO" id="GO:0043504">
    <property type="term" value="P:mitochondrial DNA repair"/>
    <property type="evidence" value="ECO:0007669"/>
    <property type="project" value="TreeGrafter"/>
</dbReference>
<protein>
    <submittedName>
        <fullName evidence="6">DNA mismatch repair protein MutS</fullName>
    </submittedName>
</protein>
<dbReference type="Pfam" id="PF00488">
    <property type="entry name" value="MutS_V"/>
    <property type="match status" value="1"/>
</dbReference>
<proteinExistence type="predicted"/>
<evidence type="ECO:0000313" key="7">
    <source>
        <dbReference type="Proteomes" id="UP000324222"/>
    </source>
</evidence>
<evidence type="ECO:0000313" key="6">
    <source>
        <dbReference type="EMBL" id="MPC78657.1"/>
    </source>
</evidence>
<keyword evidence="1" id="KW-0547">Nucleotide-binding</keyword>
<dbReference type="InterPro" id="IPR000432">
    <property type="entry name" value="DNA_mismatch_repair_MutS_C"/>
</dbReference>
<feature type="domain" description="DNA mismatch repair proteins mutS family" evidence="5">
    <location>
        <begin position="32"/>
        <end position="48"/>
    </location>
</feature>
<reference evidence="6 7" key="1">
    <citation type="submission" date="2019-05" db="EMBL/GenBank/DDBJ databases">
        <title>Another draft genome of Portunus trituberculatus and its Hox gene families provides insights of decapod evolution.</title>
        <authorList>
            <person name="Jeong J.-H."/>
            <person name="Song I."/>
            <person name="Kim S."/>
            <person name="Choi T."/>
            <person name="Kim D."/>
            <person name="Ryu S."/>
            <person name="Kim W."/>
        </authorList>
    </citation>
    <scope>NUCLEOTIDE SEQUENCE [LARGE SCALE GENOMIC DNA]</scope>
    <source>
        <tissue evidence="6">Muscle</tissue>
    </source>
</reference>
<dbReference type="GO" id="GO:0006298">
    <property type="term" value="P:mismatch repair"/>
    <property type="evidence" value="ECO:0007669"/>
    <property type="project" value="InterPro"/>
</dbReference>
<dbReference type="PANTHER" id="PTHR11361:SF34">
    <property type="entry name" value="DNA MISMATCH REPAIR PROTEIN MSH1, MITOCHONDRIAL"/>
    <property type="match status" value="1"/>
</dbReference>
<keyword evidence="2" id="KW-0067">ATP-binding</keyword>
<dbReference type="GO" id="GO:0030983">
    <property type="term" value="F:mismatched DNA binding"/>
    <property type="evidence" value="ECO:0007669"/>
    <property type="project" value="InterPro"/>
</dbReference>